<dbReference type="AlphaFoldDB" id="A0A4R7FHB8"/>
<dbReference type="EMBL" id="SOAM01000003">
    <property type="protein sequence ID" value="TDS76167.1"/>
    <property type="molecule type" value="Genomic_DNA"/>
</dbReference>
<evidence type="ECO:0000313" key="2">
    <source>
        <dbReference type="EMBL" id="TDS76167.1"/>
    </source>
</evidence>
<keyword evidence="1" id="KW-0472">Membrane</keyword>
<keyword evidence="3" id="KW-1185">Reference proteome</keyword>
<gene>
    <name evidence="2" type="ORF">CLV52_3287</name>
</gene>
<name>A0A4R7FHB8_9MICO</name>
<protein>
    <submittedName>
        <fullName evidence="2">Uncharacterized protein</fullName>
    </submittedName>
</protein>
<dbReference type="Proteomes" id="UP000295344">
    <property type="component" value="Unassembled WGS sequence"/>
</dbReference>
<evidence type="ECO:0000256" key="1">
    <source>
        <dbReference type="SAM" id="Phobius"/>
    </source>
</evidence>
<reference evidence="2 3" key="1">
    <citation type="submission" date="2019-03" db="EMBL/GenBank/DDBJ databases">
        <title>Genomic Encyclopedia of Archaeal and Bacterial Type Strains, Phase II (KMG-II): from individual species to whole genera.</title>
        <authorList>
            <person name="Goeker M."/>
        </authorList>
    </citation>
    <scope>NUCLEOTIDE SEQUENCE [LARGE SCALE GENOMIC DNA]</scope>
    <source>
        <strain evidence="2 3">DSM 24782</strain>
    </source>
</reference>
<sequence length="39" mass="4344">MERVTFLVIGGLLLGIGAATFIATRVARLVAYLRRRRGR</sequence>
<proteinExistence type="predicted"/>
<keyword evidence="1" id="KW-1133">Transmembrane helix</keyword>
<organism evidence="2 3">
    <name type="scientific">Amnibacterium kyonggiense</name>
    <dbReference type="NCBI Taxonomy" id="595671"/>
    <lineage>
        <taxon>Bacteria</taxon>
        <taxon>Bacillati</taxon>
        <taxon>Actinomycetota</taxon>
        <taxon>Actinomycetes</taxon>
        <taxon>Micrococcales</taxon>
        <taxon>Microbacteriaceae</taxon>
        <taxon>Amnibacterium</taxon>
    </lineage>
</organism>
<accession>A0A4R7FHB8</accession>
<comment type="caution">
    <text evidence="2">The sequence shown here is derived from an EMBL/GenBank/DDBJ whole genome shotgun (WGS) entry which is preliminary data.</text>
</comment>
<feature type="transmembrane region" description="Helical" evidence="1">
    <location>
        <begin position="6"/>
        <end position="27"/>
    </location>
</feature>
<keyword evidence="1" id="KW-0812">Transmembrane</keyword>
<evidence type="ECO:0000313" key="3">
    <source>
        <dbReference type="Proteomes" id="UP000295344"/>
    </source>
</evidence>